<evidence type="ECO:0000313" key="2">
    <source>
        <dbReference type="EnsemblPlants" id="LPERR05G09370.1"/>
    </source>
</evidence>
<reference evidence="2 3" key="1">
    <citation type="submission" date="2012-08" db="EMBL/GenBank/DDBJ databases">
        <title>Oryza genome evolution.</title>
        <authorList>
            <person name="Wing R.A."/>
        </authorList>
    </citation>
    <scope>NUCLEOTIDE SEQUENCE</scope>
</reference>
<feature type="region of interest" description="Disordered" evidence="1">
    <location>
        <begin position="1"/>
        <end position="31"/>
    </location>
</feature>
<feature type="compositionally biased region" description="Polar residues" evidence="1">
    <location>
        <begin position="1"/>
        <end position="10"/>
    </location>
</feature>
<keyword evidence="3" id="KW-1185">Reference proteome</keyword>
<name>A0A0D9WF50_9ORYZ</name>
<sequence>MIPFRGQQSKEGCDGSGNMRRLPSVPARSGAHRSELLTAVAHSGFIFSHLPFPPFCTQPPPPPSPPAAPQ</sequence>
<protein>
    <submittedName>
        <fullName evidence="2">Uncharacterized protein</fullName>
    </submittedName>
</protein>
<evidence type="ECO:0000256" key="1">
    <source>
        <dbReference type="SAM" id="MobiDB-lite"/>
    </source>
</evidence>
<dbReference type="AlphaFoldDB" id="A0A0D9WF50"/>
<dbReference type="EnsemblPlants" id="LPERR05G09370.1">
    <property type="protein sequence ID" value="LPERR05G09370.1"/>
    <property type="gene ID" value="LPERR05G09370"/>
</dbReference>
<proteinExistence type="predicted"/>
<reference evidence="3" key="2">
    <citation type="submission" date="2013-12" db="EMBL/GenBank/DDBJ databases">
        <authorList>
            <person name="Yu Y."/>
            <person name="Lee S."/>
            <person name="de Baynast K."/>
            <person name="Wissotski M."/>
            <person name="Liu L."/>
            <person name="Talag J."/>
            <person name="Goicoechea J."/>
            <person name="Angelova A."/>
            <person name="Jetty R."/>
            <person name="Kudrna D."/>
            <person name="Golser W."/>
            <person name="Rivera L."/>
            <person name="Zhang J."/>
            <person name="Wing R."/>
        </authorList>
    </citation>
    <scope>NUCLEOTIDE SEQUENCE</scope>
</reference>
<dbReference type="Gramene" id="LPERR05G09370.1">
    <property type="protein sequence ID" value="LPERR05G09370.1"/>
    <property type="gene ID" value="LPERR05G09370"/>
</dbReference>
<reference evidence="2" key="3">
    <citation type="submission" date="2015-04" db="UniProtKB">
        <authorList>
            <consortium name="EnsemblPlants"/>
        </authorList>
    </citation>
    <scope>IDENTIFICATION</scope>
</reference>
<organism evidence="2 3">
    <name type="scientific">Leersia perrieri</name>
    <dbReference type="NCBI Taxonomy" id="77586"/>
    <lineage>
        <taxon>Eukaryota</taxon>
        <taxon>Viridiplantae</taxon>
        <taxon>Streptophyta</taxon>
        <taxon>Embryophyta</taxon>
        <taxon>Tracheophyta</taxon>
        <taxon>Spermatophyta</taxon>
        <taxon>Magnoliopsida</taxon>
        <taxon>Liliopsida</taxon>
        <taxon>Poales</taxon>
        <taxon>Poaceae</taxon>
        <taxon>BOP clade</taxon>
        <taxon>Oryzoideae</taxon>
        <taxon>Oryzeae</taxon>
        <taxon>Oryzinae</taxon>
        <taxon>Leersia</taxon>
    </lineage>
</organism>
<dbReference type="HOGENOM" id="CLU_2761446_0_0_1"/>
<accession>A0A0D9WF50</accession>
<dbReference type="Proteomes" id="UP000032180">
    <property type="component" value="Chromosome 5"/>
</dbReference>
<evidence type="ECO:0000313" key="3">
    <source>
        <dbReference type="Proteomes" id="UP000032180"/>
    </source>
</evidence>